<name>A0A1Q5PBY2_9BACT</name>
<evidence type="ECO:0000313" key="2">
    <source>
        <dbReference type="Proteomes" id="UP000186551"/>
    </source>
</evidence>
<sequence length="203" mass="24015">MWRFLKYSYTLPLCLLVFCCKQVQEEEYSRLTEQDINEVIHAIVVQDSLFYGKSSDIPLSTDLFRLDLYFPDATLNGQDPPPVPWKSNFYELIGLHGKTSPFTVQDSSYLLFQYEKLQGFVLDRGIYRNIHFTTWEEQEPKLRAQEHTAFYELSIPLFSADKTKVYVEMNYRCYKLCGYGKEYVLEKTNGKWIVVKKSVKWFS</sequence>
<gene>
    <name evidence="1" type="ORF">A3841_00515</name>
</gene>
<dbReference type="OrthoDB" id="883353at2"/>
<dbReference type="RefSeq" id="WP_073852794.1">
    <property type="nucleotide sequence ID" value="NZ_LVWA01000007.1"/>
</dbReference>
<keyword evidence="2" id="KW-1185">Reference proteome</keyword>
<dbReference type="Proteomes" id="UP000186551">
    <property type="component" value="Unassembled WGS sequence"/>
</dbReference>
<comment type="caution">
    <text evidence="1">The sequence shown here is derived from an EMBL/GenBank/DDBJ whole genome shotgun (WGS) entry which is preliminary data.</text>
</comment>
<organism evidence="1 2">
    <name type="scientific">Pontibacter flavimaris</name>
    <dbReference type="NCBI Taxonomy" id="1797110"/>
    <lineage>
        <taxon>Bacteria</taxon>
        <taxon>Pseudomonadati</taxon>
        <taxon>Bacteroidota</taxon>
        <taxon>Cytophagia</taxon>
        <taxon>Cytophagales</taxon>
        <taxon>Hymenobacteraceae</taxon>
        <taxon>Pontibacter</taxon>
    </lineage>
</organism>
<protein>
    <submittedName>
        <fullName evidence="1">Uncharacterized protein</fullName>
    </submittedName>
</protein>
<proteinExistence type="predicted"/>
<evidence type="ECO:0000313" key="1">
    <source>
        <dbReference type="EMBL" id="OKL39745.1"/>
    </source>
</evidence>
<dbReference type="EMBL" id="LVWA01000007">
    <property type="protein sequence ID" value="OKL39745.1"/>
    <property type="molecule type" value="Genomic_DNA"/>
</dbReference>
<reference evidence="1 2" key="1">
    <citation type="submission" date="2016-03" db="EMBL/GenBank/DDBJ databases">
        <title>Genome sequence of Pontibacter sp. nov., of the family cytophagaceae, isolated from marine sediment of the Yellow Sea, China.</title>
        <authorList>
            <person name="Zhang G."/>
            <person name="Zhang R."/>
        </authorList>
    </citation>
    <scope>NUCLEOTIDE SEQUENCE [LARGE SCALE GENOMIC DNA]</scope>
    <source>
        <strain evidence="1 2">S10-8</strain>
    </source>
</reference>
<accession>A0A1Q5PBY2</accession>
<dbReference type="STRING" id="1797110.A3841_00515"/>
<dbReference type="AlphaFoldDB" id="A0A1Q5PBY2"/>